<dbReference type="GO" id="GO:0006654">
    <property type="term" value="P:phosphatidic acid biosynthetic process"/>
    <property type="evidence" value="ECO:0007669"/>
    <property type="project" value="TreeGrafter"/>
</dbReference>
<sequence>MTLAYAGRVSSNPAMRVLEWLLRRVVVGPPLRAWVRLRVEGAEHVPATGPVIIASNHLSFIDSMVIPLAAGRKVGFLGKAEYVTGTGIKGWLGRLWFGEFGGMIPVDRSDARAAARSLELAEEHLATGGAFGIYPEGTRSRDGLLHKGRTGVGRLALASGAPVVPCALIGTDRAQPVDARGIRPHRVTVRFAPPVDVAALEAQHVKGKLLRAITDEVMDAIAERSGQTRSADFAARPGASAPLG</sequence>
<dbReference type="AlphaFoldDB" id="A0A1W1ZNT7"/>
<evidence type="ECO:0000256" key="1">
    <source>
        <dbReference type="ARBA" id="ARBA00022679"/>
    </source>
</evidence>
<dbReference type="Proteomes" id="UP000192634">
    <property type="component" value="Unassembled WGS sequence"/>
</dbReference>
<gene>
    <name evidence="5" type="ORF">SAMN06296429_10495</name>
</gene>
<evidence type="ECO:0000313" key="6">
    <source>
        <dbReference type="Proteomes" id="UP000192634"/>
    </source>
</evidence>
<accession>A0A1W1ZNT7</accession>
<evidence type="ECO:0000256" key="2">
    <source>
        <dbReference type="ARBA" id="ARBA00023315"/>
    </source>
</evidence>
<keyword evidence="2 5" id="KW-0012">Acyltransferase</keyword>
<name>A0A1W1ZNT7_9MICO</name>
<dbReference type="CDD" id="cd07989">
    <property type="entry name" value="LPLAT_AGPAT-like"/>
    <property type="match status" value="1"/>
</dbReference>
<dbReference type="PANTHER" id="PTHR10434:SF11">
    <property type="entry name" value="1-ACYL-SN-GLYCEROL-3-PHOSPHATE ACYLTRANSFERASE"/>
    <property type="match status" value="1"/>
</dbReference>
<dbReference type="SUPFAM" id="SSF69593">
    <property type="entry name" value="Glycerol-3-phosphate (1)-acyltransferase"/>
    <property type="match status" value="1"/>
</dbReference>
<evidence type="ECO:0000259" key="4">
    <source>
        <dbReference type="SMART" id="SM00563"/>
    </source>
</evidence>
<dbReference type="InterPro" id="IPR002123">
    <property type="entry name" value="Plipid/glycerol_acylTrfase"/>
</dbReference>
<dbReference type="Pfam" id="PF01553">
    <property type="entry name" value="Acyltransferase"/>
    <property type="match status" value="1"/>
</dbReference>
<evidence type="ECO:0000313" key="5">
    <source>
        <dbReference type="EMBL" id="SMC49731.1"/>
    </source>
</evidence>
<dbReference type="GO" id="GO:0005886">
    <property type="term" value="C:plasma membrane"/>
    <property type="evidence" value="ECO:0007669"/>
    <property type="project" value="TreeGrafter"/>
</dbReference>
<feature type="region of interest" description="Disordered" evidence="3">
    <location>
        <begin position="225"/>
        <end position="244"/>
    </location>
</feature>
<proteinExistence type="predicted"/>
<dbReference type="SMART" id="SM00563">
    <property type="entry name" value="PlsC"/>
    <property type="match status" value="1"/>
</dbReference>
<feature type="domain" description="Phospholipid/glycerol acyltransferase" evidence="4">
    <location>
        <begin position="51"/>
        <end position="171"/>
    </location>
</feature>
<evidence type="ECO:0000256" key="3">
    <source>
        <dbReference type="SAM" id="MobiDB-lite"/>
    </source>
</evidence>
<dbReference type="EMBL" id="FWXN01000004">
    <property type="protein sequence ID" value="SMC49731.1"/>
    <property type="molecule type" value="Genomic_DNA"/>
</dbReference>
<dbReference type="PANTHER" id="PTHR10434">
    <property type="entry name" value="1-ACYL-SN-GLYCEROL-3-PHOSPHATE ACYLTRANSFERASE"/>
    <property type="match status" value="1"/>
</dbReference>
<protein>
    <submittedName>
        <fullName evidence="5">1-acyl-sn-glycerol-3-phosphate acyltransferase</fullName>
    </submittedName>
</protein>
<reference evidence="5 6" key="1">
    <citation type="submission" date="2017-04" db="EMBL/GenBank/DDBJ databases">
        <authorList>
            <person name="Afonso C.L."/>
            <person name="Miller P.J."/>
            <person name="Scott M.A."/>
            <person name="Spackman E."/>
            <person name="Goraichik I."/>
            <person name="Dimitrov K.M."/>
            <person name="Suarez D.L."/>
            <person name="Swayne D.E."/>
        </authorList>
    </citation>
    <scope>NUCLEOTIDE SEQUENCE [LARGE SCALE GENOMIC DNA]</scope>
    <source>
        <strain evidence="5 6">CGMCC 1.12511</strain>
    </source>
</reference>
<dbReference type="GO" id="GO:0003841">
    <property type="term" value="F:1-acylglycerol-3-phosphate O-acyltransferase activity"/>
    <property type="evidence" value="ECO:0007669"/>
    <property type="project" value="TreeGrafter"/>
</dbReference>
<organism evidence="5 6">
    <name type="scientific">Janibacter indicus</name>
    <dbReference type="NCBI Taxonomy" id="857417"/>
    <lineage>
        <taxon>Bacteria</taxon>
        <taxon>Bacillati</taxon>
        <taxon>Actinomycetota</taxon>
        <taxon>Actinomycetes</taxon>
        <taxon>Micrococcales</taxon>
        <taxon>Intrasporangiaceae</taxon>
        <taxon>Janibacter</taxon>
    </lineage>
</organism>
<keyword evidence="1 5" id="KW-0808">Transferase</keyword>